<evidence type="ECO:0000313" key="4">
    <source>
        <dbReference type="Proteomes" id="UP001177003"/>
    </source>
</evidence>
<dbReference type="PANTHER" id="PTHR47926:SF347">
    <property type="entry name" value="PENTATRICOPEPTIDE REPEAT-CONTAINING PROTEIN"/>
    <property type="match status" value="1"/>
</dbReference>
<organism evidence="3 4">
    <name type="scientific">Lactuca saligna</name>
    <name type="common">Willowleaf lettuce</name>
    <dbReference type="NCBI Taxonomy" id="75948"/>
    <lineage>
        <taxon>Eukaryota</taxon>
        <taxon>Viridiplantae</taxon>
        <taxon>Streptophyta</taxon>
        <taxon>Embryophyta</taxon>
        <taxon>Tracheophyta</taxon>
        <taxon>Spermatophyta</taxon>
        <taxon>Magnoliopsida</taxon>
        <taxon>eudicotyledons</taxon>
        <taxon>Gunneridae</taxon>
        <taxon>Pentapetalae</taxon>
        <taxon>asterids</taxon>
        <taxon>campanulids</taxon>
        <taxon>Asterales</taxon>
        <taxon>Asteraceae</taxon>
        <taxon>Cichorioideae</taxon>
        <taxon>Cichorieae</taxon>
        <taxon>Lactucinae</taxon>
        <taxon>Lactuca</taxon>
    </lineage>
</organism>
<dbReference type="FunFam" id="1.25.40.10:FF:000242">
    <property type="entry name" value="Pentatricopeptide repeat-containing protein"/>
    <property type="match status" value="1"/>
</dbReference>
<dbReference type="Proteomes" id="UP001177003">
    <property type="component" value="Chromosome 0"/>
</dbReference>
<proteinExistence type="predicted"/>
<dbReference type="InterPro" id="IPR011990">
    <property type="entry name" value="TPR-like_helical_dom_sf"/>
</dbReference>
<feature type="repeat" description="PPR" evidence="2">
    <location>
        <begin position="210"/>
        <end position="244"/>
    </location>
</feature>
<dbReference type="EMBL" id="OX465086">
    <property type="protein sequence ID" value="CAI9265679.1"/>
    <property type="molecule type" value="Genomic_DNA"/>
</dbReference>
<dbReference type="FunFam" id="1.25.40.10:FF:000344">
    <property type="entry name" value="Pentatricopeptide repeat-containing protein"/>
    <property type="match status" value="1"/>
</dbReference>
<sequence length="647" mass="72952">MKKLKNVLQICFHRSKFLHPRFHYTTLIPSATHQELDPTTSYINSVSSNPLFHLLSSCRTLSSVKELHSLLIVNGHSTQLNLQTKLVSLYCSLGDTKIARLVFDQMPNPDMFSCKVMIRWYFLNDLHLETIMFYRCMTKCLKEHDNVVFSIVVKSCTKLRDINEGKKVHCHIMKAGNPDGFVLTSLVDMYAKCGQINCSRRVFDDIIDKDVVSWTSMIVSYVQNGCPEEAFMVFNRMRSGLIKGNQHTFGSIVSACTKLRALHQGKWVHGYALKNAINLSSHIVSSLVDMYAKCGAILDARSLLNEHQEAMTGCPSVNIVTWTAMIVGYTQNGYPNEAIALFTDKNWIDILPNSVTISSVISACSQLGDLKLGKVIHSLGVKLGLEDGNVRNALVDMYAKCEMIKEAHYLFDTISKKDLVSWNSIINGYAKIGCTYEVTRLFNQMRSEGFHPDEITMVSLLSCFDLHHGSSLHAYSIKGFLSFDNVYIGTSLVNFYAKFGKLKTARHVFDKMPKRNTISWNALINGYRTQGDCSGSMELFNDMLKENLDPTDATFTSILSACSHTGMIEGLKFFELITKEFEFVPKMKHYGCLVDLLARYGNLEEAFNFIKKMPVKPDVTLLGSFLHGCSMHSRFDLGEAMEDGIKF</sequence>
<dbReference type="FunFam" id="1.25.40.10:FF:000073">
    <property type="entry name" value="Pentatricopeptide repeat-containing protein chloroplastic"/>
    <property type="match status" value="1"/>
</dbReference>
<dbReference type="GO" id="GO:0009451">
    <property type="term" value="P:RNA modification"/>
    <property type="evidence" value="ECO:0007669"/>
    <property type="project" value="InterPro"/>
</dbReference>
<name>A0AA35Y3E9_LACSI</name>
<dbReference type="InterPro" id="IPR046960">
    <property type="entry name" value="PPR_At4g14850-like_plant"/>
</dbReference>
<feature type="repeat" description="PPR" evidence="2">
    <location>
        <begin position="318"/>
        <end position="352"/>
    </location>
</feature>
<dbReference type="AlphaFoldDB" id="A0AA35Y3E9"/>
<dbReference type="NCBIfam" id="TIGR00756">
    <property type="entry name" value="PPR"/>
    <property type="match status" value="3"/>
</dbReference>
<dbReference type="Gene3D" id="1.25.40.10">
    <property type="entry name" value="Tetratricopeptide repeat domain"/>
    <property type="match status" value="5"/>
</dbReference>
<dbReference type="FunFam" id="1.25.40.10:FF:000309">
    <property type="entry name" value="Pentatricopeptide repeat-containing protein, chloroplastic"/>
    <property type="match status" value="1"/>
</dbReference>
<evidence type="ECO:0000256" key="2">
    <source>
        <dbReference type="PROSITE-ProRule" id="PRU00708"/>
    </source>
</evidence>
<keyword evidence="1" id="KW-0677">Repeat</keyword>
<gene>
    <name evidence="3" type="ORF">LSALG_LOCUS6272</name>
</gene>
<dbReference type="PANTHER" id="PTHR47926">
    <property type="entry name" value="PENTATRICOPEPTIDE REPEAT-CONTAINING PROTEIN"/>
    <property type="match status" value="1"/>
</dbReference>
<feature type="repeat" description="PPR" evidence="2">
    <location>
        <begin position="516"/>
        <end position="550"/>
    </location>
</feature>
<evidence type="ECO:0000256" key="1">
    <source>
        <dbReference type="ARBA" id="ARBA00022737"/>
    </source>
</evidence>
<protein>
    <submittedName>
        <fullName evidence="3">Uncharacterized protein</fullName>
    </submittedName>
</protein>
<keyword evidence="4" id="KW-1185">Reference proteome</keyword>
<dbReference type="InterPro" id="IPR002885">
    <property type="entry name" value="PPR_rpt"/>
</dbReference>
<dbReference type="Pfam" id="PF01535">
    <property type="entry name" value="PPR"/>
    <property type="match status" value="2"/>
</dbReference>
<feature type="repeat" description="PPR" evidence="2">
    <location>
        <begin position="418"/>
        <end position="452"/>
    </location>
</feature>
<dbReference type="Pfam" id="PF13041">
    <property type="entry name" value="PPR_2"/>
    <property type="match status" value="4"/>
</dbReference>
<accession>A0AA35Y3E9</accession>
<dbReference type="GO" id="GO:0003723">
    <property type="term" value="F:RNA binding"/>
    <property type="evidence" value="ECO:0007669"/>
    <property type="project" value="InterPro"/>
</dbReference>
<reference evidence="3" key="1">
    <citation type="submission" date="2023-04" db="EMBL/GenBank/DDBJ databases">
        <authorList>
            <person name="Vijverberg K."/>
            <person name="Xiong W."/>
            <person name="Schranz E."/>
        </authorList>
    </citation>
    <scope>NUCLEOTIDE SEQUENCE</scope>
</reference>
<evidence type="ECO:0000313" key="3">
    <source>
        <dbReference type="EMBL" id="CAI9265679.1"/>
    </source>
</evidence>
<dbReference type="PROSITE" id="PS51375">
    <property type="entry name" value="PPR"/>
    <property type="match status" value="4"/>
</dbReference>